<dbReference type="InterPro" id="IPR036390">
    <property type="entry name" value="WH_DNA-bd_sf"/>
</dbReference>
<dbReference type="EMBL" id="FOLO01000019">
    <property type="protein sequence ID" value="SFC82940.1"/>
    <property type="molecule type" value="Genomic_DNA"/>
</dbReference>
<evidence type="ECO:0000256" key="1">
    <source>
        <dbReference type="ARBA" id="ARBA00011046"/>
    </source>
</evidence>
<evidence type="ECO:0000256" key="4">
    <source>
        <dbReference type="ARBA" id="ARBA00023163"/>
    </source>
</evidence>
<dbReference type="InterPro" id="IPR036388">
    <property type="entry name" value="WH-like_DNA-bd_sf"/>
</dbReference>
<protein>
    <submittedName>
        <fullName evidence="5">BlaI family transcriptional regulator, penicillinase repressor</fullName>
    </submittedName>
</protein>
<dbReference type="STRING" id="1123010.SAMN02745724_02656"/>
<organism evidence="5 6">
    <name type="scientific">Pseudoalteromonas denitrificans DSM 6059</name>
    <dbReference type="NCBI Taxonomy" id="1123010"/>
    <lineage>
        <taxon>Bacteria</taxon>
        <taxon>Pseudomonadati</taxon>
        <taxon>Pseudomonadota</taxon>
        <taxon>Gammaproteobacteria</taxon>
        <taxon>Alteromonadales</taxon>
        <taxon>Pseudoalteromonadaceae</taxon>
        <taxon>Pseudoalteromonas</taxon>
    </lineage>
</organism>
<keyword evidence="2" id="KW-0805">Transcription regulation</keyword>
<evidence type="ECO:0000313" key="6">
    <source>
        <dbReference type="Proteomes" id="UP000198862"/>
    </source>
</evidence>
<dbReference type="Gene3D" id="1.10.4040.10">
    <property type="entry name" value="Penicillinase repressor domain"/>
    <property type="match status" value="1"/>
</dbReference>
<dbReference type="Proteomes" id="UP000198862">
    <property type="component" value="Unassembled WGS sequence"/>
</dbReference>
<keyword evidence="6" id="KW-1185">Reference proteome</keyword>
<dbReference type="GO" id="GO:0003677">
    <property type="term" value="F:DNA binding"/>
    <property type="evidence" value="ECO:0007669"/>
    <property type="project" value="UniProtKB-KW"/>
</dbReference>
<dbReference type="PIRSF" id="PIRSF019455">
    <property type="entry name" value="CopR_AtkY"/>
    <property type="match status" value="1"/>
</dbReference>
<evidence type="ECO:0000313" key="5">
    <source>
        <dbReference type="EMBL" id="SFC82940.1"/>
    </source>
</evidence>
<dbReference type="GO" id="GO:0045892">
    <property type="term" value="P:negative regulation of DNA-templated transcription"/>
    <property type="evidence" value="ECO:0007669"/>
    <property type="project" value="InterPro"/>
</dbReference>
<reference evidence="5 6" key="1">
    <citation type="submission" date="2016-10" db="EMBL/GenBank/DDBJ databases">
        <authorList>
            <person name="de Groot N.N."/>
        </authorList>
    </citation>
    <scope>NUCLEOTIDE SEQUENCE [LARGE SCALE GENOMIC DNA]</scope>
    <source>
        <strain evidence="5 6">DSM 6059</strain>
    </source>
</reference>
<sequence>MELSDFELEVMQFFWSNPGSAAPQIHKLIEQKRSVSYSTVKTIIDRLEKKGAIKRSDQQGRTIFYSPLVEKNQLRKPMIKDFIKRVFLGKSQSLAAHIIQEEELSLDDISYLESLLEQKKEEFK</sequence>
<keyword evidence="4" id="KW-0804">Transcription</keyword>
<evidence type="ECO:0000256" key="3">
    <source>
        <dbReference type="ARBA" id="ARBA00023125"/>
    </source>
</evidence>
<dbReference type="SUPFAM" id="SSF46785">
    <property type="entry name" value="Winged helix' DNA-binding domain"/>
    <property type="match status" value="1"/>
</dbReference>
<dbReference type="AlphaFoldDB" id="A0A1I1MN13"/>
<accession>A0A1I1MN13</accession>
<dbReference type="RefSeq" id="WP_091984602.1">
    <property type="nucleotide sequence ID" value="NZ_FOLO01000019.1"/>
</dbReference>
<dbReference type="InterPro" id="IPR005650">
    <property type="entry name" value="BlaI_family"/>
</dbReference>
<proteinExistence type="inferred from homology"/>
<comment type="similarity">
    <text evidence="1">Belongs to the BlaI transcriptional regulatory family.</text>
</comment>
<evidence type="ECO:0000256" key="2">
    <source>
        <dbReference type="ARBA" id="ARBA00023015"/>
    </source>
</evidence>
<gene>
    <name evidence="5" type="ORF">SAMN02745724_02656</name>
</gene>
<dbReference type="OrthoDB" id="6385403at2"/>
<keyword evidence="3" id="KW-0238">DNA-binding</keyword>
<dbReference type="Gene3D" id="1.10.10.10">
    <property type="entry name" value="Winged helix-like DNA-binding domain superfamily/Winged helix DNA-binding domain"/>
    <property type="match status" value="1"/>
</dbReference>
<name>A0A1I1MN13_9GAMM</name>
<dbReference type="Pfam" id="PF03965">
    <property type="entry name" value="Penicillinase_R"/>
    <property type="match status" value="1"/>
</dbReference>